<dbReference type="InterPro" id="IPR002661">
    <property type="entry name" value="Ribosome_recyc_fac"/>
</dbReference>
<dbReference type="KEGG" id="bbgw:UT28_C0001G0192"/>
<gene>
    <name evidence="3" type="primary">frr</name>
    <name evidence="6" type="ORF">UT28_C0001G0192</name>
</gene>
<evidence type="ECO:0000256" key="4">
    <source>
        <dbReference type="SAM" id="Coils"/>
    </source>
</evidence>
<evidence type="ECO:0000256" key="2">
    <source>
        <dbReference type="ARBA" id="ARBA00022917"/>
    </source>
</evidence>
<keyword evidence="2 3" id="KW-0648">Protein biosynthesis</keyword>
<dbReference type="SUPFAM" id="SSF55194">
    <property type="entry name" value="Ribosome recycling factor, RRF"/>
    <property type="match status" value="1"/>
</dbReference>
<feature type="domain" description="Ribosome recycling factor" evidence="5">
    <location>
        <begin position="23"/>
        <end position="183"/>
    </location>
</feature>
<evidence type="ECO:0000313" key="6">
    <source>
        <dbReference type="EMBL" id="AKM82003.1"/>
    </source>
</evidence>
<evidence type="ECO:0000259" key="5">
    <source>
        <dbReference type="Pfam" id="PF01765"/>
    </source>
</evidence>
<accession>A0A0G4B3K8</accession>
<dbReference type="PANTHER" id="PTHR20982:SF3">
    <property type="entry name" value="MITOCHONDRIAL RIBOSOME RECYCLING FACTOR PSEUDO 1"/>
    <property type="match status" value="1"/>
</dbReference>
<dbReference type="FunFam" id="3.30.1360.40:FF:000001">
    <property type="entry name" value="Ribosome-recycling factor"/>
    <property type="match status" value="1"/>
</dbReference>
<dbReference type="EMBL" id="CP011213">
    <property type="protein sequence ID" value="AKM82003.1"/>
    <property type="molecule type" value="Genomic_DNA"/>
</dbReference>
<comment type="function">
    <text evidence="3">Responsible for the release of ribosomes from messenger RNA at the termination of protein biosynthesis. May increase the efficiency of translation by recycling ribosomes from one round of translation to another.</text>
</comment>
<name>A0A0G4B3K8_9BACT</name>
<dbReference type="GO" id="GO:0006415">
    <property type="term" value="P:translational termination"/>
    <property type="evidence" value="ECO:0007669"/>
    <property type="project" value="UniProtKB-UniRule"/>
</dbReference>
<keyword evidence="3" id="KW-0963">Cytoplasm</keyword>
<feature type="coiled-coil region" evidence="4">
    <location>
        <begin position="158"/>
        <end position="185"/>
    </location>
</feature>
<dbReference type="STRING" id="1618337.UT28_C0001G0192"/>
<dbReference type="InterPro" id="IPR023584">
    <property type="entry name" value="Ribosome_recyc_fac_dom"/>
</dbReference>
<dbReference type="Gene3D" id="1.10.132.20">
    <property type="entry name" value="Ribosome-recycling factor"/>
    <property type="match status" value="1"/>
</dbReference>
<dbReference type="CDD" id="cd00520">
    <property type="entry name" value="RRF"/>
    <property type="match status" value="1"/>
</dbReference>
<dbReference type="Pfam" id="PF01765">
    <property type="entry name" value="RRF"/>
    <property type="match status" value="1"/>
</dbReference>
<organism evidence="6 7">
    <name type="scientific">Berkelbacteria bacterium GW2011_GWE1_39_12</name>
    <dbReference type="NCBI Taxonomy" id="1618337"/>
    <lineage>
        <taxon>Bacteria</taxon>
        <taxon>Candidatus Berkelbacteria</taxon>
    </lineage>
</organism>
<dbReference type="NCBIfam" id="TIGR00496">
    <property type="entry name" value="frr"/>
    <property type="match status" value="1"/>
</dbReference>
<dbReference type="Gene3D" id="3.30.1360.40">
    <property type="match status" value="1"/>
</dbReference>
<keyword evidence="4" id="KW-0175">Coiled coil</keyword>
<dbReference type="AlphaFoldDB" id="A0A0G4B3K8"/>
<dbReference type="Proteomes" id="UP000035648">
    <property type="component" value="Chromosome"/>
</dbReference>
<evidence type="ECO:0000256" key="1">
    <source>
        <dbReference type="ARBA" id="ARBA00005912"/>
    </source>
</evidence>
<dbReference type="GO" id="GO:0043023">
    <property type="term" value="F:ribosomal large subunit binding"/>
    <property type="evidence" value="ECO:0007669"/>
    <property type="project" value="TreeGrafter"/>
</dbReference>
<dbReference type="GO" id="GO:0005737">
    <property type="term" value="C:cytoplasm"/>
    <property type="evidence" value="ECO:0007669"/>
    <property type="project" value="UniProtKB-SubCell"/>
</dbReference>
<dbReference type="InterPro" id="IPR036191">
    <property type="entry name" value="RRF_sf"/>
</dbReference>
<proteinExistence type="inferred from homology"/>
<dbReference type="PANTHER" id="PTHR20982">
    <property type="entry name" value="RIBOSOME RECYCLING FACTOR"/>
    <property type="match status" value="1"/>
</dbReference>
<reference evidence="6 7" key="1">
    <citation type="journal article" date="2015" name="Nature">
        <title>rRNA introns, odd ribosomes, and small enigmatic genomes across a large radiation of phyla.</title>
        <authorList>
            <person name="Brown C.T."/>
            <person name="Hug L.A."/>
            <person name="Thomas B.C."/>
            <person name="Sharon I."/>
            <person name="Castelle C.J."/>
            <person name="Singh A."/>
            <person name="Wilkins M.J."/>
            <person name="Williams K.H."/>
            <person name="Banfield J.F."/>
        </authorList>
    </citation>
    <scope>NUCLEOTIDE SEQUENCE [LARGE SCALE GENOMIC DNA]</scope>
</reference>
<comment type="subcellular location">
    <subcellularLocation>
        <location evidence="3">Cytoplasm</location>
    </subcellularLocation>
</comment>
<comment type="similarity">
    <text evidence="1 3">Belongs to the RRF family.</text>
</comment>
<evidence type="ECO:0000313" key="7">
    <source>
        <dbReference type="Proteomes" id="UP000035648"/>
    </source>
</evidence>
<sequence length="186" mass="21008">MALQPILNQLKPKMNEVTDKLVEDLRTVRTGKASGSLIENIMISYYGAQTPLKNMANITTPDAFLIVVQPWDANALNDIENGLKNSDMGFSTANDGRVIRISLPPLTEERRNDFIKLIHQKAESARIALRNVRQTAWEDIQAEKKSGELTEDDLYQGEKDLNKMIEDANNQIKTVIDAKEKELKQI</sequence>
<protein>
    <recommendedName>
        <fullName evidence="3">Ribosome-recycling factor</fullName>
        <shortName evidence="3">RRF</shortName>
    </recommendedName>
    <alternativeName>
        <fullName evidence="3">Ribosome-releasing factor</fullName>
    </alternativeName>
</protein>
<evidence type="ECO:0000256" key="3">
    <source>
        <dbReference type="HAMAP-Rule" id="MF_00040"/>
    </source>
</evidence>
<dbReference type="HAMAP" id="MF_00040">
    <property type="entry name" value="RRF"/>
    <property type="match status" value="1"/>
</dbReference>